<dbReference type="InterPro" id="IPR027705">
    <property type="entry name" value="Flotillin_fam"/>
</dbReference>
<protein>
    <submittedName>
        <fullName evidence="7">Inner membrane protein YqiK</fullName>
    </submittedName>
</protein>
<sequence>MSGVLGLLVLAVALLAWLIQQFYIKPSANLAYVMTGLGGRRVLIDRGGFFFPILQRYVPVSLETMKLEVERKGPDALITKDNLRLDVKAEFYIKVEPKEDSVVNASRSLGEKSVTPQAVSSLVFEKLVSALRSVAATQDLVEIHSQRDQFAISVQQLVRSDLEPNGLTLESVTISSLDQTSQELLSDTNIFDAQGKRKITEITQSALVERNRLEQEAKRAITLKNVETRKEILELERAQAEAEATQQAEVAKVTSAKQREADTYRIEQERLTREAEIQREQALQAAIIERDKMLLLKEQEKQTTDVEREKAVALAEREREIVITEAERRRAEAEKQALEAQAEREKANQQVLTVQQLAQAEREAQTKLITAKQTIEQERIKKETDAMVAAFAEVKKAEAAKQAALLEAEAAITKAKAEAEAQELIAKGLTANKMVEVDVEREKVSVEQARVEVERQALENRQTYSAAALEFELQKLKVQAARDVQAELARSIGNFMSKGNLNIYGDPTTLAKMTEQYTQGLGVGQLLDGLSTGSSGKSDELIQQIFGLLQQLANKDTPADKNTGKAS</sequence>
<dbReference type="Pfam" id="PF01145">
    <property type="entry name" value="Band_7"/>
    <property type="match status" value="1"/>
</dbReference>
<evidence type="ECO:0000313" key="8">
    <source>
        <dbReference type="Proteomes" id="UP000265443"/>
    </source>
</evidence>
<dbReference type="Gene3D" id="3.30.479.30">
    <property type="entry name" value="Band 7 domain"/>
    <property type="match status" value="1"/>
</dbReference>
<dbReference type="EMBL" id="QWKY01000074">
    <property type="protein sequence ID" value="RIH75488.1"/>
    <property type="molecule type" value="Genomic_DNA"/>
</dbReference>
<evidence type="ECO:0000256" key="4">
    <source>
        <dbReference type="ARBA" id="ARBA00023136"/>
    </source>
</evidence>
<feature type="domain" description="Band 7" evidence="6">
    <location>
        <begin position="20"/>
        <end position="189"/>
    </location>
</feature>
<feature type="coiled-coil region" evidence="5">
    <location>
        <begin position="389"/>
        <end position="461"/>
    </location>
</feature>
<keyword evidence="8" id="KW-1185">Reference proteome</keyword>
<feature type="coiled-coil region" evidence="5">
    <location>
        <begin position="223"/>
        <end position="355"/>
    </location>
</feature>
<evidence type="ECO:0000259" key="6">
    <source>
        <dbReference type="SMART" id="SM00244"/>
    </source>
</evidence>
<keyword evidence="5" id="KW-0175">Coiled coil</keyword>
<comment type="caution">
    <text evidence="7">The sequence shown here is derived from an EMBL/GenBank/DDBJ whole genome shotgun (WGS) entry which is preliminary data.</text>
</comment>
<evidence type="ECO:0000256" key="1">
    <source>
        <dbReference type="ARBA" id="ARBA00004236"/>
    </source>
</evidence>
<evidence type="ECO:0000313" key="7">
    <source>
        <dbReference type="EMBL" id="RIH75488.1"/>
    </source>
</evidence>
<comment type="similarity">
    <text evidence="2">Belongs to the band 7/mec-2 family. Flotillin subfamily.</text>
</comment>
<dbReference type="PANTHER" id="PTHR13806:SF31">
    <property type="entry name" value="FLOTILLIN-LIKE PROTEIN 1-RELATED"/>
    <property type="match status" value="1"/>
</dbReference>
<keyword evidence="4" id="KW-0472">Membrane</keyword>
<evidence type="ECO:0000256" key="2">
    <source>
        <dbReference type="ARBA" id="ARBA00007161"/>
    </source>
</evidence>
<comment type="subcellular location">
    <subcellularLocation>
        <location evidence="1">Cell membrane</location>
    </subcellularLocation>
</comment>
<dbReference type="PANTHER" id="PTHR13806">
    <property type="entry name" value="FLOTILLIN-RELATED"/>
    <property type="match status" value="1"/>
</dbReference>
<dbReference type="SMART" id="SM00244">
    <property type="entry name" value="PHB"/>
    <property type="match status" value="1"/>
</dbReference>
<accession>A0ABX9MIN5</accession>
<name>A0ABX9MIN5_9DEIN</name>
<dbReference type="InterPro" id="IPR036013">
    <property type="entry name" value="Band_7/SPFH_dom_sf"/>
</dbReference>
<dbReference type="SUPFAM" id="SSF117892">
    <property type="entry name" value="Band 7/SPFH domain"/>
    <property type="match status" value="1"/>
</dbReference>
<proteinExistence type="inferred from homology"/>
<keyword evidence="3" id="KW-1003">Cell membrane</keyword>
<gene>
    <name evidence="7" type="primary">yqiK</name>
    <name evidence="7" type="ORF">Mhypo_02883</name>
</gene>
<dbReference type="InterPro" id="IPR001107">
    <property type="entry name" value="Band_7"/>
</dbReference>
<evidence type="ECO:0000256" key="5">
    <source>
        <dbReference type="SAM" id="Coils"/>
    </source>
</evidence>
<dbReference type="CDD" id="cd03399">
    <property type="entry name" value="SPFH_flotillin"/>
    <property type="match status" value="1"/>
</dbReference>
<evidence type="ECO:0000256" key="3">
    <source>
        <dbReference type="ARBA" id="ARBA00022475"/>
    </source>
</evidence>
<dbReference type="Proteomes" id="UP000265443">
    <property type="component" value="Unassembled WGS sequence"/>
</dbReference>
<reference evidence="7 8" key="1">
    <citation type="submission" date="2018-08" db="EMBL/GenBank/DDBJ databases">
        <title>Meiothermus hypogaeus DSM 23238 genome sequencing project.</title>
        <authorList>
            <person name="Da Costa M.S."/>
            <person name="Albuquerque L."/>
            <person name="Raposo P."/>
            <person name="Froufe H.J.C."/>
            <person name="Barroso C.S."/>
            <person name="Egas C."/>
        </authorList>
    </citation>
    <scope>NUCLEOTIDE SEQUENCE [LARGE SCALE GENOMIC DNA]</scope>
    <source>
        <strain evidence="7 8">DSM 23238</strain>
    </source>
</reference>
<organism evidence="7 8">
    <name type="scientific">Meiothermus hypogaeus</name>
    <dbReference type="NCBI Taxonomy" id="884155"/>
    <lineage>
        <taxon>Bacteria</taxon>
        <taxon>Thermotogati</taxon>
        <taxon>Deinococcota</taxon>
        <taxon>Deinococci</taxon>
        <taxon>Thermales</taxon>
        <taxon>Thermaceae</taxon>
        <taxon>Meiothermus</taxon>
    </lineage>
</organism>